<keyword evidence="2" id="KW-1185">Reference proteome</keyword>
<protein>
    <submittedName>
        <fullName evidence="1">Uncharacterized protein</fullName>
    </submittedName>
</protein>
<dbReference type="Proteomes" id="UP000663193">
    <property type="component" value="Chromosome 13"/>
</dbReference>
<gene>
    <name evidence="1" type="ORF">JI435_417520</name>
</gene>
<accession>A0A7U2FB70</accession>
<sequence length="53" mass="5774">MPDAGVGRSIEPHFRIGNTDIKRYLGGGRPLESGVRFTLGVPSPLSVLGYRYI</sequence>
<evidence type="ECO:0000313" key="2">
    <source>
        <dbReference type="Proteomes" id="UP000663193"/>
    </source>
</evidence>
<dbReference type="EMBL" id="CP069035">
    <property type="protein sequence ID" value="QRD02078.1"/>
    <property type="molecule type" value="Genomic_DNA"/>
</dbReference>
<organism evidence="1 2">
    <name type="scientific">Phaeosphaeria nodorum (strain SN15 / ATCC MYA-4574 / FGSC 10173)</name>
    <name type="common">Glume blotch fungus</name>
    <name type="synonym">Parastagonospora nodorum</name>
    <dbReference type="NCBI Taxonomy" id="321614"/>
    <lineage>
        <taxon>Eukaryota</taxon>
        <taxon>Fungi</taxon>
        <taxon>Dikarya</taxon>
        <taxon>Ascomycota</taxon>
        <taxon>Pezizomycotina</taxon>
        <taxon>Dothideomycetes</taxon>
        <taxon>Pleosporomycetidae</taxon>
        <taxon>Pleosporales</taxon>
        <taxon>Pleosporineae</taxon>
        <taxon>Phaeosphaeriaceae</taxon>
        <taxon>Parastagonospora</taxon>
    </lineage>
</organism>
<name>A0A7U2FB70_PHANO</name>
<evidence type="ECO:0000313" key="1">
    <source>
        <dbReference type="EMBL" id="QRD02078.1"/>
    </source>
</evidence>
<reference evidence="2" key="1">
    <citation type="journal article" date="2021" name="BMC Genomics">
        <title>Chromosome-level genome assembly and manually-curated proteome of model necrotroph Parastagonospora nodorum Sn15 reveals a genome-wide trove of candidate effector homologs, and redundancy of virulence-related functions within an accessory chromosome.</title>
        <authorList>
            <person name="Bertazzoni S."/>
            <person name="Jones D.A.B."/>
            <person name="Phan H.T."/>
            <person name="Tan K.-C."/>
            <person name="Hane J.K."/>
        </authorList>
    </citation>
    <scope>NUCLEOTIDE SEQUENCE [LARGE SCALE GENOMIC DNA]</scope>
    <source>
        <strain evidence="2">SN15 / ATCC MYA-4574 / FGSC 10173)</strain>
    </source>
</reference>
<dbReference type="AlphaFoldDB" id="A0A7U2FB70"/>
<proteinExistence type="predicted"/>
<dbReference type="VEuPathDB" id="FungiDB:JI435_417520"/>